<dbReference type="HOGENOM" id="CLU_2028247_0_0_1"/>
<dbReference type="AlphaFoldDB" id="S7W7H6"/>
<sequence length="122" mass="14795">MLKNLVLLYNRPSSILCSFNSFKISYLNKLSYLDDNMLEIYEIAFYLYFYPNDKKYIYNNNKLNKNISNKSKIDNKISNNKKYNIRYKKMIDMAIKEVKDNYKNNIKEVKQDRIICGLYRIK</sequence>
<evidence type="ECO:0000313" key="2">
    <source>
        <dbReference type="Proteomes" id="UP000014978"/>
    </source>
</evidence>
<name>S7W7H6_SPRLO</name>
<comment type="caution">
    <text evidence="1">The sequence shown here is derived from an EMBL/GenBank/DDBJ whole genome shotgun (WGS) entry which is preliminary data.</text>
</comment>
<dbReference type="EMBL" id="ATCN01001356">
    <property type="protein sequence ID" value="EPR77682.1"/>
    <property type="molecule type" value="Genomic_DNA"/>
</dbReference>
<organism evidence="1 2">
    <name type="scientific">Spraguea lophii (strain 42_110)</name>
    <name type="common">Microsporidian parasite</name>
    <dbReference type="NCBI Taxonomy" id="1358809"/>
    <lineage>
        <taxon>Eukaryota</taxon>
        <taxon>Fungi</taxon>
        <taxon>Fungi incertae sedis</taxon>
        <taxon>Microsporidia</taxon>
        <taxon>Spragueidae</taxon>
        <taxon>Spraguea</taxon>
    </lineage>
</organism>
<protein>
    <submittedName>
        <fullName evidence="1">Uncharacterized protein</fullName>
    </submittedName>
</protein>
<dbReference type="OrthoDB" id="2188950at2759"/>
<evidence type="ECO:0000313" key="1">
    <source>
        <dbReference type="EMBL" id="EPR77682.1"/>
    </source>
</evidence>
<gene>
    <name evidence="1" type="ORF">SLOPH_779</name>
</gene>
<dbReference type="VEuPathDB" id="MicrosporidiaDB:SLOPH_779"/>
<dbReference type="InParanoid" id="S7W7H6"/>
<reference evidence="2" key="1">
    <citation type="journal article" date="2013" name="PLoS Genet.">
        <title>The genome of Spraguea lophii and the basis of host-microsporidian interactions.</title>
        <authorList>
            <person name="Campbell S.E."/>
            <person name="Williams T.A."/>
            <person name="Yousuf A."/>
            <person name="Soanes D.M."/>
            <person name="Paszkiewicz K.H."/>
            <person name="Williams B.A.P."/>
        </authorList>
    </citation>
    <scope>NUCLEOTIDE SEQUENCE [LARGE SCALE GENOMIC DNA]</scope>
    <source>
        <strain evidence="2">42_110</strain>
    </source>
</reference>
<proteinExistence type="predicted"/>
<keyword evidence="2" id="KW-1185">Reference proteome</keyword>
<accession>S7W7H6</accession>
<dbReference type="Proteomes" id="UP000014978">
    <property type="component" value="Unassembled WGS sequence"/>
</dbReference>